<dbReference type="Proteomes" id="UP000314294">
    <property type="component" value="Unassembled WGS sequence"/>
</dbReference>
<organism evidence="2 3">
    <name type="scientific">Liparis tanakae</name>
    <name type="common">Tanaka's snailfish</name>
    <dbReference type="NCBI Taxonomy" id="230148"/>
    <lineage>
        <taxon>Eukaryota</taxon>
        <taxon>Metazoa</taxon>
        <taxon>Chordata</taxon>
        <taxon>Craniata</taxon>
        <taxon>Vertebrata</taxon>
        <taxon>Euteleostomi</taxon>
        <taxon>Actinopterygii</taxon>
        <taxon>Neopterygii</taxon>
        <taxon>Teleostei</taxon>
        <taxon>Neoteleostei</taxon>
        <taxon>Acanthomorphata</taxon>
        <taxon>Eupercaria</taxon>
        <taxon>Perciformes</taxon>
        <taxon>Cottioidei</taxon>
        <taxon>Cottales</taxon>
        <taxon>Liparidae</taxon>
        <taxon>Liparis</taxon>
    </lineage>
</organism>
<sequence length="71" mass="6825">MPRRVGGVEPEEGLRPQKQSGGGPEDNHQAEGHAPGGRARGQEQGAGGPGLGGGSGGLGRGTGAGRDGDGK</sequence>
<dbReference type="EMBL" id="SRLO01009297">
    <property type="protein sequence ID" value="TNN26896.1"/>
    <property type="molecule type" value="Genomic_DNA"/>
</dbReference>
<feature type="compositionally biased region" description="Gly residues" evidence="1">
    <location>
        <begin position="34"/>
        <end position="65"/>
    </location>
</feature>
<accession>A0A4Z2EDE7</accession>
<protein>
    <submittedName>
        <fullName evidence="2">Uncharacterized protein</fullName>
    </submittedName>
</protein>
<evidence type="ECO:0000313" key="3">
    <source>
        <dbReference type="Proteomes" id="UP000314294"/>
    </source>
</evidence>
<reference evidence="2 3" key="1">
    <citation type="submission" date="2019-03" db="EMBL/GenBank/DDBJ databases">
        <title>First draft genome of Liparis tanakae, snailfish: a comprehensive survey of snailfish specific genes.</title>
        <authorList>
            <person name="Kim W."/>
            <person name="Song I."/>
            <person name="Jeong J.-H."/>
            <person name="Kim D."/>
            <person name="Kim S."/>
            <person name="Ryu S."/>
            <person name="Song J.Y."/>
            <person name="Lee S.K."/>
        </authorList>
    </citation>
    <scope>NUCLEOTIDE SEQUENCE [LARGE SCALE GENOMIC DNA]</scope>
    <source>
        <tissue evidence="2">Muscle</tissue>
    </source>
</reference>
<dbReference type="AlphaFoldDB" id="A0A4Z2EDE7"/>
<gene>
    <name evidence="2" type="ORF">EYF80_062962</name>
</gene>
<name>A0A4Z2EDE7_9TELE</name>
<feature type="region of interest" description="Disordered" evidence="1">
    <location>
        <begin position="1"/>
        <end position="71"/>
    </location>
</feature>
<keyword evidence="3" id="KW-1185">Reference proteome</keyword>
<evidence type="ECO:0000313" key="2">
    <source>
        <dbReference type="EMBL" id="TNN26896.1"/>
    </source>
</evidence>
<evidence type="ECO:0000256" key="1">
    <source>
        <dbReference type="SAM" id="MobiDB-lite"/>
    </source>
</evidence>
<comment type="caution">
    <text evidence="2">The sequence shown here is derived from an EMBL/GenBank/DDBJ whole genome shotgun (WGS) entry which is preliminary data.</text>
</comment>
<proteinExistence type="predicted"/>